<comment type="caution">
    <text evidence="1">The sequence shown here is derived from an EMBL/GenBank/DDBJ whole genome shotgun (WGS) entry which is preliminary data.</text>
</comment>
<proteinExistence type="predicted"/>
<sequence>MNHTLNDYLPFVEKNHLSSTAHPLQKDIVELCKQINRTTGEIIIAAGGWNEYGEFIDGNQKGIGIEIIKKHKLFETVNDFKRNVEVKYGNQEDIKDIVEELNADLYLITDNWTQEKLKNYSVIKICADLTLVQDRLILTEIKLHEKKNCKTTGA</sequence>
<gene>
    <name evidence="1" type="ORF">Q0590_36750</name>
</gene>
<evidence type="ECO:0000313" key="1">
    <source>
        <dbReference type="EMBL" id="MDO1451877.1"/>
    </source>
</evidence>
<accession>A0ABT8RIE0</accession>
<protein>
    <submittedName>
        <fullName evidence="1">Uncharacterized protein</fullName>
    </submittedName>
</protein>
<name>A0ABT8RIE0_9BACT</name>
<dbReference type="RefSeq" id="WP_302042672.1">
    <property type="nucleotide sequence ID" value="NZ_JAUKPO010000108.1"/>
</dbReference>
<organism evidence="1 2">
    <name type="scientific">Rhodocytophaga aerolata</name>
    <dbReference type="NCBI Taxonomy" id="455078"/>
    <lineage>
        <taxon>Bacteria</taxon>
        <taxon>Pseudomonadati</taxon>
        <taxon>Bacteroidota</taxon>
        <taxon>Cytophagia</taxon>
        <taxon>Cytophagales</taxon>
        <taxon>Rhodocytophagaceae</taxon>
        <taxon>Rhodocytophaga</taxon>
    </lineage>
</organism>
<dbReference type="Proteomes" id="UP001168528">
    <property type="component" value="Unassembled WGS sequence"/>
</dbReference>
<keyword evidence="2" id="KW-1185">Reference proteome</keyword>
<reference evidence="1" key="1">
    <citation type="submission" date="2023-07" db="EMBL/GenBank/DDBJ databases">
        <title>The genome sequence of Rhodocytophaga aerolata KACC 12507.</title>
        <authorList>
            <person name="Zhang X."/>
        </authorList>
    </citation>
    <scope>NUCLEOTIDE SEQUENCE</scope>
    <source>
        <strain evidence="1">KACC 12507</strain>
    </source>
</reference>
<dbReference type="EMBL" id="JAUKPO010000108">
    <property type="protein sequence ID" value="MDO1451877.1"/>
    <property type="molecule type" value="Genomic_DNA"/>
</dbReference>
<evidence type="ECO:0000313" key="2">
    <source>
        <dbReference type="Proteomes" id="UP001168528"/>
    </source>
</evidence>